<dbReference type="AlphaFoldDB" id="A0A7H8Q6F6"/>
<sequence>MHMVIKSIERFERVFVYLSAIFMGLLSVMVFYEVIARYVFDSPTIWANELSTYLLQFIVFFSMGYLVIKDEHLKVTFFLDKVKGRASKALKIFNHLLIIPYASILLIYGLNVTKTTFERDATSPTLLAVPLWIPNSFIFLGGALLILGCICAILKIIFEQPAEETEEGGKIYD</sequence>
<keyword evidence="12" id="KW-1185">Reference proteome</keyword>
<accession>A0A7H8Q6F6</accession>
<gene>
    <name evidence="11" type="ORF">HF394_02445</name>
</gene>
<evidence type="ECO:0000256" key="5">
    <source>
        <dbReference type="ARBA" id="ARBA00022692"/>
    </source>
</evidence>
<comment type="similarity">
    <text evidence="8">Belongs to the TRAP transporter small permease family.</text>
</comment>
<keyword evidence="7 9" id="KW-0472">Membrane</keyword>
<keyword evidence="4" id="KW-0997">Cell inner membrane</keyword>
<feature type="transmembrane region" description="Helical" evidence="9">
    <location>
        <begin position="50"/>
        <end position="68"/>
    </location>
</feature>
<name>A0A7H8Q6F6_9BACL</name>
<organism evidence="11 12">
    <name type="scientific">Planococcus glaciei</name>
    <dbReference type="NCBI Taxonomy" id="459472"/>
    <lineage>
        <taxon>Bacteria</taxon>
        <taxon>Bacillati</taxon>
        <taxon>Bacillota</taxon>
        <taxon>Bacilli</taxon>
        <taxon>Bacillales</taxon>
        <taxon>Caryophanaceae</taxon>
        <taxon>Planococcus</taxon>
    </lineage>
</organism>
<reference evidence="11 12" key="1">
    <citation type="submission" date="2020-04" db="EMBL/GenBank/DDBJ databases">
        <authorList>
            <person name="Pajer P."/>
            <person name="Broz P."/>
        </authorList>
    </citation>
    <scope>NUCLEOTIDE SEQUENCE [LARGE SCALE GENOMIC DNA]</scope>
    <source>
        <strain evidence="12">NRL-ATB46093</strain>
    </source>
</reference>
<dbReference type="Proteomes" id="UP000509222">
    <property type="component" value="Chromosome"/>
</dbReference>
<proteinExistence type="inferred from homology"/>
<evidence type="ECO:0000256" key="7">
    <source>
        <dbReference type="ARBA" id="ARBA00023136"/>
    </source>
</evidence>
<dbReference type="RefSeq" id="WP_176293993.1">
    <property type="nucleotide sequence ID" value="NZ_CP051177.1"/>
</dbReference>
<keyword evidence="2" id="KW-0813">Transport</keyword>
<keyword evidence="3" id="KW-1003">Cell membrane</keyword>
<evidence type="ECO:0000256" key="3">
    <source>
        <dbReference type="ARBA" id="ARBA00022475"/>
    </source>
</evidence>
<evidence type="ECO:0000256" key="9">
    <source>
        <dbReference type="SAM" id="Phobius"/>
    </source>
</evidence>
<evidence type="ECO:0000256" key="2">
    <source>
        <dbReference type="ARBA" id="ARBA00022448"/>
    </source>
</evidence>
<dbReference type="InterPro" id="IPR055348">
    <property type="entry name" value="DctQ"/>
</dbReference>
<dbReference type="PANTHER" id="PTHR35011">
    <property type="entry name" value="2,3-DIKETO-L-GULONATE TRAP TRANSPORTER SMALL PERMEASE PROTEIN YIAM"/>
    <property type="match status" value="1"/>
</dbReference>
<evidence type="ECO:0000256" key="6">
    <source>
        <dbReference type="ARBA" id="ARBA00022989"/>
    </source>
</evidence>
<feature type="transmembrane region" description="Helical" evidence="9">
    <location>
        <begin position="89"/>
        <end position="111"/>
    </location>
</feature>
<reference evidence="12" key="2">
    <citation type="submission" date="2020-06" db="EMBL/GenBank/DDBJ databases">
        <title>Isolation of Planomicrobium glaciei.</title>
        <authorList>
            <person name="Malisova L."/>
            <person name="Safrankova R."/>
            <person name="Jakubu V."/>
            <person name="Spanelova P."/>
        </authorList>
    </citation>
    <scope>NUCLEOTIDE SEQUENCE [LARGE SCALE GENOMIC DNA]</scope>
    <source>
        <strain evidence="12">NRL-ATB46093</strain>
    </source>
</reference>
<evidence type="ECO:0000313" key="11">
    <source>
        <dbReference type="EMBL" id="QKX49529.1"/>
    </source>
</evidence>
<dbReference type="EMBL" id="CP051177">
    <property type="protein sequence ID" value="QKX49529.1"/>
    <property type="molecule type" value="Genomic_DNA"/>
</dbReference>
<feature type="transmembrane region" description="Helical" evidence="9">
    <location>
        <begin position="131"/>
        <end position="154"/>
    </location>
</feature>
<feature type="transmembrane region" description="Helical" evidence="9">
    <location>
        <begin position="14"/>
        <end position="38"/>
    </location>
</feature>
<feature type="domain" description="Tripartite ATP-independent periplasmic transporters DctQ component" evidence="10">
    <location>
        <begin position="27"/>
        <end position="156"/>
    </location>
</feature>
<dbReference type="InterPro" id="IPR007387">
    <property type="entry name" value="TRAP_DctQ"/>
</dbReference>
<evidence type="ECO:0000256" key="1">
    <source>
        <dbReference type="ARBA" id="ARBA00004429"/>
    </source>
</evidence>
<dbReference type="GO" id="GO:0005886">
    <property type="term" value="C:plasma membrane"/>
    <property type="evidence" value="ECO:0007669"/>
    <property type="project" value="UniProtKB-SubCell"/>
</dbReference>
<evidence type="ECO:0000256" key="8">
    <source>
        <dbReference type="ARBA" id="ARBA00038436"/>
    </source>
</evidence>
<comment type="subcellular location">
    <subcellularLocation>
        <location evidence="1">Cell inner membrane</location>
        <topology evidence="1">Multi-pass membrane protein</topology>
    </subcellularLocation>
</comment>
<evidence type="ECO:0000259" key="10">
    <source>
        <dbReference type="Pfam" id="PF04290"/>
    </source>
</evidence>
<evidence type="ECO:0000313" key="12">
    <source>
        <dbReference type="Proteomes" id="UP000509222"/>
    </source>
</evidence>
<protein>
    <submittedName>
        <fullName evidence="11">TRAP transporter small permease</fullName>
    </submittedName>
</protein>
<evidence type="ECO:0000256" key="4">
    <source>
        <dbReference type="ARBA" id="ARBA00022519"/>
    </source>
</evidence>
<dbReference type="Pfam" id="PF04290">
    <property type="entry name" value="DctQ"/>
    <property type="match status" value="1"/>
</dbReference>
<keyword evidence="6 9" id="KW-1133">Transmembrane helix</keyword>
<keyword evidence="5 9" id="KW-0812">Transmembrane</keyword>